<evidence type="ECO:0000313" key="7">
    <source>
        <dbReference type="EMBL" id="KFU75813.1"/>
    </source>
</evidence>
<dbReference type="InterPro" id="IPR013149">
    <property type="entry name" value="ADH-like_C"/>
</dbReference>
<dbReference type="AlphaFoldDB" id="A0A2P2FGF0"/>
<comment type="cofactor">
    <cofactor evidence="1 5">
        <name>Zn(2+)</name>
        <dbReference type="ChEBI" id="CHEBI:29105"/>
    </cofactor>
</comment>
<keyword evidence="8" id="KW-1185">Reference proteome</keyword>
<dbReference type="InterPro" id="IPR020843">
    <property type="entry name" value="ER"/>
</dbReference>
<dbReference type="GO" id="GO:0008270">
    <property type="term" value="F:zinc ion binding"/>
    <property type="evidence" value="ECO:0007669"/>
    <property type="project" value="InterPro"/>
</dbReference>
<protein>
    <submittedName>
        <fullName evidence="7">Zinc-binding dehydrogenase</fullName>
    </submittedName>
</protein>
<evidence type="ECO:0000313" key="8">
    <source>
        <dbReference type="Proteomes" id="UP000256220"/>
    </source>
</evidence>
<dbReference type="SUPFAM" id="SSF50129">
    <property type="entry name" value="GroES-like"/>
    <property type="match status" value="1"/>
</dbReference>
<dbReference type="InterPro" id="IPR011032">
    <property type="entry name" value="GroES-like_sf"/>
</dbReference>
<evidence type="ECO:0000256" key="3">
    <source>
        <dbReference type="ARBA" id="ARBA00022833"/>
    </source>
</evidence>
<dbReference type="Proteomes" id="UP000256220">
    <property type="component" value="Unassembled WGS sequence"/>
</dbReference>
<sequence>MPAAMQAVRFDSAAGTLTLDEVPTPTPDVDEVVVKVAATGICKSDLYRIDGVVQPRMQVYTPGHEAAGVVAAVGARVECWAVGDRVVMAAGRQCGECAACRIGAGSDGCTDLRMMAIHYDGAWAEYAVTSATSLVAVPDSIPLEQATVMSGAVSTPFGAIDTAALRPAEAVGVWGLGGLGTHLVQLARLCGASPIIALDVRPAARELALKRGADVALDPANTRLVSYIKAITKGRNLDVAFDFVSNARSFDQARAVLGDRGRLVMVGTSLDVAETGPEFTLIRNKQTILAHTGYHVKHLEDVVELVERGRLDLSASVSSILPLARVAEGLQRMREYDGNLLRLLLRP</sequence>
<dbReference type="SUPFAM" id="SSF51735">
    <property type="entry name" value="NAD(P)-binding Rossmann-fold domains"/>
    <property type="match status" value="1"/>
</dbReference>
<dbReference type="Pfam" id="PF08240">
    <property type="entry name" value="ADH_N"/>
    <property type="match status" value="1"/>
</dbReference>
<dbReference type="SMART" id="SM00829">
    <property type="entry name" value="PKS_ER"/>
    <property type="match status" value="1"/>
</dbReference>
<dbReference type="InterPro" id="IPR036291">
    <property type="entry name" value="NAD(P)-bd_dom_sf"/>
</dbReference>
<dbReference type="InterPro" id="IPR002328">
    <property type="entry name" value="ADH_Zn_CS"/>
</dbReference>
<evidence type="ECO:0000256" key="4">
    <source>
        <dbReference type="ARBA" id="ARBA00023002"/>
    </source>
</evidence>
<gene>
    <name evidence="7" type="ORF">BB31_39655</name>
</gene>
<dbReference type="EMBL" id="JFBM01000055">
    <property type="protein sequence ID" value="KFU75813.1"/>
    <property type="molecule type" value="Genomic_DNA"/>
</dbReference>
<dbReference type="PANTHER" id="PTHR43401">
    <property type="entry name" value="L-THREONINE 3-DEHYDROGENASE"/>
    <property type="match status" value="1"/>
</dbReference>
<comment type="similarity">
    <text evidence="5">Belongs to the zinc-containing alcohol dehydrogenase family.</text>
</comment>
<feature type="domain" description="Enoyl reductase (ER)" evidence="6">
    <location>
        <begin position="12"/>
        <end position="341"/>
    </location>
</feature>
<dbReference type="Gene3D" id="3.90.180.10">
    <property type="entry name" value="Medium-chain alcohol dehydrogenases, catalytic domain"/>
    <property type="match status" value="1"/>
</dbReference>
<organism evidence="7 8">
    <name type="scientific">Amycolatopsis lurida NRRL 2430</name>
    <dbReference type="NCBI Taxonomy" id="1460371"/>
    <lineage>
        <taxon>Bacteria</taxon>
        <taxon>Bacillati</taxon>
        <taxon>Actinomycetota</taxon>
        <taxon>Actinomycetes</taxon>
        <taxon>Pseudonocardiales</taxon>
        <taxon>Pseudonocardiaceae</taxon>
        <taxon>Amycolatopsis</taxon>
    </lineage>
</organism>
<dbReference type="PROSITE" id="PS00059">
    <property type="entry name" value="ADH_ZINC"/>
    <property type="match status" value="1"/>
</dbReference>
<dbReference type="InterPro" id="IPR050129">
    <property type="entry name" value="Zn_alcohol_dh"/>
</dbReference>
<keyword evidence="4" id="KW-0560">Oxidoreductase</keyword>
<proteinExistence type="inferred from homology"/>
<dbReference type="GO" id="GO:0016491">
    <property type="term" value="F:oxidoreductase activity"/>
    <property type="evidence" value="ECO:0007669"/>
    <property type="project" value="UniProtKB-KW"/>
</dbReference>
<keyword evidence="2 5" id="KW-0479">Metal-binding</keyword>
<reference evidence="7 8" key="1">
    <citation type="journal article" date="2014" name="Genome Announc.">
        <title>Draft Genome Sequence of Amycolatopsis lurida NRRL 2430, Producer of the Glycopeptide Family Antibiotic Ristocetin.</title>
        <authorList>
            <person name="Kwun M.J."/>
            <person name="Hong H.J."/>
        </authorList>
    </citation>
    <scope>NUCLEOTIDE SEQUENCE [LARGE SCALE GENOMIC DNA]</scope>
    <source>
        <strain evidence="7 8">NRRL 2430</strain>
    </source>
</reference>
<comment type="caution">
    <text evidence="7">The sequence shown here is derived from an EMBL/GenBank/DDBJ whole genome shotgun (WGS) entry which is preliminary data.</text>
</comment>
<evidence type="ECO:0000256" key="2">
    <source>
        <dbReference type="ARBA" id="ARBA00022723"/>
    </source>
</evidence>
<dbReference type="InterPro" id="IPR013154">
    <property type="entry name" value="ADH-like_N"/>
</dbReference>
<name>A0A2P2FGF0_AMYLU</name>
<evidence type="ECO:0000256" key="1">
    <source>
        <dbReference type="ARBA" id="ARBA00001947"/>
    </source>
</evidence>
<keyword evidence="3 5" id="KW-0862">Zinc</keyword>
<accession>A0A2P2FGF0</accession>
<dbReference type="Pfam" id="PF00107">
    <property type="entry name" value="ADH_zinc_N"/>
    <property type="match status" value="1"/>
</dbReference>
<evidence type="ECO:0000256" key="5">
    <source>
        <dbReference type="RuleBase" id="RU361277"/>
    </source>
</evidence>
<evidence type="ECO:0000259" key="6">
    <source>
        <dbReference type="SMART" id="SM00829"/>
    </source>
</evidence>
<dbReference type="PANTHER" id="PTHR43401:SF2">
    <property type="entry name" value="L-THREONINE 3-DEHYDROGENASE"/>
    <property type="match status" value="1"/>
</dbReference>